<keyword evidence="3 5" id="KW-1133">Transmembrane helix</keyword>
<feature type="transmembrane region" description="Helical" evidence="5">
    <location>
        <begin position="7"/>
        <end position="28"/>
    </location>
</feature>
<keyword evidence="7" id="KW-1185">Reference proteome</keyword>
<feature type="transmembrane region" description="Helical" evidence="5">
    <location>
        <begin position="48"/>
        <end position="68"/>
    </location>
</feature>
<feature type="transmembrane region" description="Helical" evidence="5">
    <location>
        <begin position="103"/>
        <end position="122"/>
    </location>
</feature>
<dbReference type="Gene3D" id="1.20.120.1630">
    <property type="match status" value="1"/>
</dbReference>
<protein>
    <submittedName>
        <fullName evidence="6">Isoprenylcysteine carboxylmethyltransferase family protein</fullName>
    </submittedName>
</protein>
<keyword evidence="4 5" id="KW-0472">Membrane</keyword>
<dbReference type="RefSeq" id="WP_250927941.1">
    <property type="nucleotide sequence ID" value="NZ_JAMQBK010000020.1"/>
</dbReference>
<evidence type="ECO:0000313" key="7">
    <source>
        <dbReference type="Proteomes" id="UP001202961"/>
    </source>
</evidence>
<evidence type="ECO:0000256" key="3">
    <source>
        <dbReference type="ARBA" id="ARBA00022989"/>
    </source>
</evidence>
<evidence type="ECO:0000256" key="4">
    <source>
        <dbReference type="ARBA" id="ARBA00023136"/>
    </source>
</evidence>
<dbReference type="Pfam" id="PF04191">
    <property type="entry name" value="PEMT"/>
    <property type="match status" value="1"/>
</dbReference>
<evidence type="ECO:0000256" key="2">
    <source>
        <dbReference type="ARBA" id="ARBA00022692"/>
    </source>
</evidence>
<dbReference type="Proteomes" id="UP001202961">
    <property type="component" value="Unassembled WGS sequence"/>
</dbReference>
<sequence length="316" mass="34753">MNAKTIVSGYLIAQAASVAVWWGVLVLVPSSVEWFQPEGWPPESLLGFWLGDVVLLVGGSFVTANAVWKQTRWATTAVWSLAMAILYPTLYCIGVSVLTDEGWIASAMMASMAGLTLAMATIHGNGDQAPSTIRVTPMNRTVAVAWTFAQTFVFWSVFLWILPMGIVEAEERLGIEGFRHPGQTPLAMFLLVVASGLGLWSGIRMATLGLGTPLPTATAPRLVVGGPYRYVRNPMALAGIMQGLAVGWYLGSYVVIGYAFGGAVVWQFFVRPVEEGDLQERFGDWYRQYQRDVWLWIPTFKRTQAHPNEDLDALTE</sequence>
<organism evidence="6 7">
    <name type="scientific">Aporhodopirellula aestuarii</name>
    <dbReference type="NCBI Taxonomy" id="2950107"/>
    <lineage>
        <taxon>Bacteria</taxon>
        <taxon>Pseudomonadati</taxon>
        <taxon>Planctomycetota</taxon>
        <taxon>Planctomycetia</taxon>
        <taxon>Pirellulales</taxon>
        <taxon>Pirellulaceae</taxon>
        <taxon>Aporhodopirellula</taxon>
    </lineage>
</organism>
<gene>
    <name evidence="6" type="ORF">NB063_06480</name>
</gene>
<comment type="caution">
    <text evidence="6">The sequence shown here is derived from an EMBL/GenBank/DDBJ whole genome shotgun (WGS) entry which is preliminary data.</text>
</comment>
<feature type="transmembrane region" description="Helical" evidence="5">
    <location>
        <begin position="143"/>
        <end position="166"/>
    </location>
</feature>
<keyword evidence="2 5" id="KW-0812">Transmembrane</keyword>
<name>A0ABT0U0V5_9BACT</name>
<evidence type="ECO:0000256" key="5">
    <source>
        <dbReference type="SAM" id="Phobius"/>
    </source>
</evidence>
<proteinExistence type="predicted"/>
<reference evidence="6 7" key="1">
    <citation type="journal article" date="2022" name="Syst. Appl. Microbiol.">
        <title>Rhodopirellula aestuarii sp. nov., a novel member of the genus Rhodopirellula isolated from brackish sediments collected in the Tagus River estuary, Portugal.</title>
        <authorList>
            <person name="Vitorino I.R."/>
            <person name="Klimek D."/>
            <person name="Calusinska M."/>
            <person name="Lobo-da-Cunha A."/>
            <person name="Vasconcelos V."/>
            <person name="Lage O.M."/>
        </authorList>
    </citation>
    <scope>NUCLEOTIDE SEQUENCE [LARGE SCALE GENOMIC DNA]</scope>
    <source>
        <strain evidence="6 7">ICT_H3.1</strain>
    </source>
</reference>
<comment type="subcellular location">
    <subcellularLocation>
        <location evidence="1">Endomembrane system</location>
        <topology evidence="1">Multi-pass membrane protein</topology>
    </subcellularLocation>
</comment>
<feature type="transmembrane region" description="Helical" evidence="5">
    <location>
        <begin position="246"/>
        <end position="269"/>
    </location>
</feature>
<feature type="transmembrane region" description="Helical" evidence="5">
    <location>
        <begin position="186"/>
        <end position="203"/>
    </location>
</feature>
<accession>A0ABT0U0V5</accession>
<feature type="transmembrane region" description="Helical" evidence="5">
    <location>
        <begin position="77"/>
        <end position="97"/>
    </location>
</feature>
<evidence type="ECO:0000313" key="6">
    <source>
        <dbReference type="EMBL" id="MCM2370269.1"/>
    </source>
</evidence>
<dbReference type="InterPro" id="IPR007318">
    <property type="entry name" value="Phopholipid_MeTrfase"/>
</dbReference>
<dbReference type="EMBL" id="JAMQBK010000020">
    <property type="protein sequence ID" value="MCM2370269.1"/>
    <property type="molecule type" value="Genomic_DNA"/>
</dbReference>
<evidence type="ECO:0000256" key="1">
    <source>
        <dbReference type="ARBA" id="ARBA00004127"/>
    </source>
</evidence>